<dbReference type="Proteomes" id="UP000887580">
    <property type="component" value="Unplaced"/>
</dbReference>
<accession>A0AC35GLX7</accession>
<proteinExistence type="predicted"/>
<organism evidence="1 2">
    <name type="scientific">Panagrolaimus sp. PS1159</name>
    <dbReference type="NCBI Taxonomy" id="55785"/>
    <lineage>
        <taxon>Eukaryota</taxon>
        <taxon>Metazoa</taxon>
        <taxon>Ecdysozoa</taxon>
        <taxon>Nematoda</taxon>
        <taxon>Chromadorea</taxon>
        <taxon>Rhabditida</taxon>
        <taxon>Tylenchina</taxon>
        <taxon>Panagrolaimomorpha</taxon>
        <taxon>Panagrolaimoidea</taxon>
        <taxon>Panagrolaimidae</taxon>
        <taxon>Panagrolaimus</taxon>
    </lineage>
</organism>
<dbReference type="WBParaSite" id="PS1159_v2.g6233.t1">
    <property type="protein sequence ID" value="PS1159_v2.g6233.t1"/>
    <property type="gene ID" value="PS1159_v2.g6233"/>
</dbReference>
<sequence length="352" mass="39196">MEPNPLPTSKTTSTPLNEQPCSTCIKYHQSIKESISKLDQKMNLILTKMEEIIGLATTQPSSVKELSLKQTVADLNGGNESDARSSSSIQLSPHDATRSATEEDEDLVYPKTFNNSSNGIRKRKQQPQNGDPIKYPKQEFFDRHEKSSSNNHFNNSMPVLAEQQNSSMTNQQLLDSLTLATVLGGTEGNNEVLNAFFQSFEDPIALMNALNAMQENAGFTPDSSNNTVMKKKAVRRSSKPQTAVPSPAFSNTEDFTEEQLREALAISNEDGIQQCSNCGATKTSAWRRNQHGQLICNACGLYYRMHQTNRPIYLRKNHIQTRYRKKNGGNGESTMIMGNGSCLDDENNDFLK</sequence>
<name>A0AC35GLX7_9BILA</name>
<evidence type="ECO:0000313" key="2">
    <source>
        <dbReference type="WBParaSite" id="PS1159_v2.g6233.t1"/>
    </source>
</evidence>
<reference evidence="2" key="1">
    <citation type="submission" date="2022-11" db="UniProtKB">
        <authorList>
            <consortium name="WormBaseParasite"/>
        </authorList>
    </citation>
    <scope>IDENTIFICATION</scope>
</reference>
<evidence type="ECO:0000313" key="1">
    <source>
        <dbReference type="Proteomes" id="UP000887580"/>
    </source>
</evidence>
<protein>
    <submittedName>
        <fullName evidence="2">GATA-type domain-containing protein</fullName>
    </submittedName>
</protein>